<keyword evidence="4" id="KW-1185">Reference proteome</keyword>
<dbReference type="STRING" id="1392247.A0A3N4KKG5"/>
<reference evidence="3 4" key="1">
    <citation type="journal article" date="2018" name="Nat. Ecol. Evol.">
        <title>Pezizomycetes genomes reveal the molecular basis of ectomycorrhizal truffle lifestyle.</title>
        <authorList>
            <person name="Murat C."/>
            <person name="Payen T."/>
            <person name="Noel B."/>
            <person name="Kuo A."/>
            <person name="Morin E."/>
            <person name="Chen J."/>
            <person name="Kohler A."/>
            <person name="Krizsan K."/>
            <person name="Balestrini R."/>
            <person name="Da Silva C."/>
            <person name="Montanini B."/>
            <person name="Hainaut M."/>
            <person name="Levati E."/>
            <person name="Barry K.W."/>
            <person name="Belfiori B."/>
            <person name="Cichocki N."/>
            <person name="Clum A."/>
            <person name="Dockter R.B."/>
            <person name="Fauchery L."/>
            <person name="Guy J."/>
            <person name="Iotti M."/>
            <person name="Le Tacon F."/>
            <person name="Lindquist E.A."/>
            <person name="Lipzen A."/>
            <person name="Malagnac F."/>
            <person name="Mello A."/>
            <person name="Molinier V."/>
            <person name="Miyauchi S."/>
            <person name="Poulain J."/>
            <person name="Riccioni C."/>
            <person name="Rubini A."/>
            <person name="Sitrit Y."/>
            <person name="Splivallo R."/>
            <person name="Traeger S."/>
            <person name="Wang M."/>
            <person name="Zifcakova L."/>
            <person name="Wipf D."/>
            <person name="Zambonelli A."/>
            <person name="Paolocci F."/>
            <person name="Nowrousian M."/>
            <person name="Ottonello S."/>
            <person name="Baldrian P."/>
            <person name="Spatafora J.W."/>
            <person name="Henrissat B."/>
            <person name="Nagy L.G."/>
            <person name="Aury J.M."/>
            <person name="Wincker P."/>
            <person name="Grigoriev I.V."/>
            <person name="Bonfante P."/>
            <person name="Martin F.M."/>
        </authorList>
    </citation>
    <scope>NUCLEOTIDE SEQUENCE [LARGE SCALE GENOMIC DNA]</scope>
    <source>
        <strain evidence="3 4">CCBAS932</strain>
    </source>
</reference>
<organism evidence="3 4">
    <name type="scientific">Morchella conica CCBAS932</name>
    <dbReference type="NCBI Taxonomy" id="1392247"/>
    <lineage>
        <taxon>Eukaryota</taxon>
        <taxon>Fungi</taxon>
        <taxon>Dikarya</taxon>
        <taxon>Ascomycota</taxon>
        <taxon>Pezizomycotina</taxon>
        <taxon>Pezizomycetes</taxon>
        <taxon>Pezizales</taxon>
        <taxon>Morchellaceae</taxon>
        <taxon>Morchella</taxon>
    </lineage>
</organism>
<evidence type="ECO:0000313" key="4">
    <source>
        <dbReference type="Proteomes" id="UP000277580"/>
    </source>
</evidence>
<feature type="transmembrane region" description="Helical" evidence="2">
    <location>
        <begin position="42"/>
        <end position="67"/>
    </location>
</feature>
<evidence type="ECO:0000256" key="1">
    <source>
        <dbReference type="SAM" id="MobiDB-lite"/>
    </source>
</evidence>
<gene>
    <name evidence="3" type="ORF">P167DRAFT_537076</name>
</gene>
<sequence>MAKSTGTSTALTIVRVFQILTLIACWGILAALVNIYSSNGAAAPAGVLCLFIVALLASIWAFCVLLTQARARNTAYWMAAGDIILLAALIAGVVLISRITSRCKQQVAYATSGDGTKVYPTTTTVAAGSSDPVWHGHNCDLAKAAMGLGIANIVLFFISAILAALVVVQNRREDEELVREKIYTEATTRRGSGSVGYVESERSGRSRSRSRSRRHRHRHRSPRSGEYIIHEERIV</sequence>
<evidence type="ECO:0000313" key="3">
    <source>
        <dbReference type="EMBL" id="RPB11057.1"/>
    </source>
</evidence>
<dbReference type="EMBL" id="ML119138">
    <property type="protein sequence ID" value="RPB11057.1"/>
    <property type="molecule type" value="Genomic_DNA"/>
</dbReference>
<proteinExistence type="predicted"/>
<evidence type="ECO:0000256" key="2">
    <source>
        <dbReference type="SAM" id="Phobius"/>
    </source>
</evidence>
<accession>A0A3N4KKG5</accession>
<feature type="region of interest" description="Disordered" evidence="1">
    <location>
        <begin position="193"/>
        <end position="225"/>
    </location>
</feature>
<name>A0A3N4KKG5_9PEZI</name>
<keyword evidence="2" id="KW-1133">Transmembrane helix</keyword>
<evidence type="ECO:0008006" key="5">
    <source>
        <dbReference type="Google" id="ProtNLM"/>
    </source>
</evidence>
<dbReference type="OrthoDB" id="4918558at2759"/>
<dbReference type="PANTHER" id="PTHR37451:SF1">
    <property type="entry name" value="MARVEL DOMAIN-CONTAINING PROTEIN"/>
    <property type="match status" value="1"/>
</dbReference>
<feature type="transmembrane region" description="Helical" evidence="2">
    <location>
        <begin position="144"/>
        <end position="168"/>
    </location>
</feature>
<feature type="transmembrane region" description="Helical" evidence="2">
    <location>
        <begin position="74"/>
        <end position="96"/>
    </location>
</feature>
<keyword evidence="2" id="KW-0812">Transmembrane</keyword>
<dbReference type="AlphaFoldDB" id="A0A3N4KKG5"/>
<feature type="compositionally biased region" description="Basic residues" evidence="1">
    <location>
        <begin position="205"/>
        <end position="222"/>
    </location>
</feature>
<dbReference type="InParanoid" id="A0A3N4KKG5"/>
<dbReference type="Proteomes" id="UP000277580">
    <property type="component" value="Unassembled WGS sequence"/>
</dbReference>
<feature type="transmembrane region" description="Helical" evidence="2">
    <location>
        <begin position="12"/>
        <end position="36"/>
    </location>
</feature>
<dbReference type="PANTHER" id="PTHR37451">
    <property type="entry name" value="MARVEL DOMAIN"/>
    <property type="match status" value="1"/>
</dbReference>
<protein>
    <recommendedName>
        <fullName evidence="5">MARVEL domain-containing protein</fullName>
    </recommendedName>
</protein>
<keyword evidence="2" id="KW-0472">Membrane</keyword>